<gene>
    <name evidence="2" type="ORF">BHF71_10460</name>
</gene>
<feature type="transmembrane region" description="Helical" evidence="1">
    <location>
        <begin position="58"/>
        <end position="76"/>
    </location>
</feature>
<keyword evidence="1" id="KW-0812">Transmembrane</keyword>
<keyword evidence="1" id="KW-1133">Transmembrane helix</keyword>
<dbReference type="Proteomes" id="UP000243739">
    <property type="component" value="Unassembled WGS sequence"/>
</dbReference>
<dbReference type="RefSeq" id="WP_069657160.1">
    <property type="nucleotide sequence ID" value="NZ_MIJF01000041.1"/>
</dbReference>
<comment type="caution">
    <text evidence="2">The sequence shown here is derived from an EMBL/GenBank/DDBJ whole genome shotgun (WGS) entry which is preliminary data.</text>
</comment>
<organism evidence="2 3">
    <name type="scientific">Vulcanibacillus modesticaldus</name>
    <dbReference type="NCBI Taxonomy" id="337097"/>
    <lineage>
        <taxon>Bacteria</taxon>
        <taxon>Bacillati</taxon>
        <taxon>Bacillota</taxon>
        <taxon>Bacilli</taxon>
        <taxon>Bacillales</taxon>
        <taxon>Bacillaceae</taxon>
        <taxon>Vulcanibacillus</taxon>
    </lineage>
</organism>
<feature type="transmembrane region" description="Helical" evidence="1">
    <location>
        <begin position="25"/>
        <end position="46"/>
    </location>
</feature>
<protein>
    <submittedName>
        <fullName evidence="2">Uncharacterized protein</fullName>
    </submittedName>
</protein>
<feature type="transmembrane region" description="Helical" evidence="1">
    <location>
        <begin position="196"/>
        <end position="221"/>
    </location>
</feature>
<dbReference type="STRING" id="337097.BHF71_10460"/>
<evidence type="ECO:0000313" key="3">
    <source>
        <dbReference type="Proteomes" id="UP000243739"/>
    </source>
</evidence>
<keyword evidence="3" id="KW-1185">Reference proteome</keyword>
<sequence length="224" mass="26209">MSFYKTNIIHIWFTDKEGAFICVTIYYFTYNYWMIVVILLFLGLKISTKKVFFVDSKWMFSFAILGFTPMMINSIFELIKNKSFEENWMSIITILMFLILLFVFKKSFGRLTIFNVTEDILYESLIEVFSKRGYTCEEKRSQILLKEVDATIKISINSLVNTATLNIINHHNIQDIKSVYRDLQVSLSQKIFKGRAFVGIVYILIGILLLVMLIGLLVMYIKGK</sequence>
<evidence type="ECO:0000313" key="2">
    <source>
        <dbReference type="EMBL" id="OEF98973.1"/>
    </source>
</evidence>
<accession>A0A1D2YTF6</accession>
<keyword evidence="1" id="KW-0472">Membrane</keyword>
<name>A0A1D2YTF6_9BACI</name>
<dbReference type="AlphaFoldDB" id="A0A1D2YTF6"/>
<dbReference type="EMBL" id="MIJF01000041">
    <property type="protein sequence ID" value="OEF98973.1"/>
    <property type="molecule type" value="Genomic_DNA"/>
</dbReference>
<evidence type="ECO:0000256" key="1">
    <source>
        <dbReference type="SAM" id="Phobius"/>
    </source>
</evidence>
<feature type="transmembrane region" description="Helical" evidence="1">
    <location>
        <begin position="88"/>
        <end position="104"/>
    </location>
</feature>
<reference evidence="2 3" key="1">
    <citation type="submission" date="2016-09" db="EMBL/GenBank/DDBJ databases">
        <title>Draft genome sequence for the type strain of Vulcanibacillus modesticaldus BR, a strictly anaerobic, moderately thermophilic, and nitrate-reducing bacterium from deep sea-hydrothermal vents of the Mid-Atlantic Ridge.</title>
        <authorList>
            <person name="Abin C.A."/>
            <person name="Hollibaugh J.T."/>
        </authorList>
    </citation>
    <scope>NUCLEOTIDE SEQUENCE [LARGE SCALE GENOMIC DNA]</scope>
    <source>
        <strain evidence="2 3">BR</strain>
    </source>
</reference>
<proteinExistence type="predicted"/>